<sequence>MRITFLILFCLCSSSVFCQKNTGTIQAEYRMFCDTDVPLKFTTILWVKDNTAIYQEKTSTTERWEEKPLAESLKDQSVNFSSLKSDFEPYFKTDLSKKELLFYAPLLKNTAFVKDTYDINWNITGDTKKIAGYNCIKATTVFRGREWVAWFAPDIALPFGPWKFHGLPGLILEVYDITNRYTYKLEKIGNLENAAIFQKDFSTLMPALNKEPMPYRKYLDDKEEAMVNALRSIDQKLNVVTTKKKIDPNNREEIKYEWE</sequence>
<comment type="caution">
    <text evidence="2">The sequence shown here is derived from an EMBL/GenBank/DDBJ whole genome shotgun (WGS) entry which is preliminary data.</text>
</comment>
<feature type="signal peptide" evidence="1">
    <location>
        <begin position="1"/>
        <end position="18"/>
    </location>
</feature>
<accession>A0ABU9HX18</accession>
<evidence type="ECO:0000313" key="2">
    <source>
        <dbReference type="EMBL" id="MEL1244715.1"/>
    </source>
</evidence>
<reference evidence="2 3" key="1">
    <citation type="submission" date="2024-04" db="EMBL/GenBank/DDBJ databases">
        <title>Flavobacterium sp. DGU11 16S ribosomal RNA gene Genome sequencing and assembly.</title>
        <authorList>
            <person name="Park S."/>
        </authorList>
    </citation>
    <scope>NUCLEOTIDE SEQUENCE [LARGE SCALE GENOMIC DNA]</scope>
    <source>
        <strain evidence="2 3">DGU11</strain>
    </source>
</reference>
<gene>
    <name evidence="2" type="ORF">AAEO56_10620</name>
</gene>
<dbReference type="Pfam" id="PF09697">
    <property type="entry name" value="Porph_ging"/>
    <property type="match status" value="1"/>
</dbReference>
<keyword evidence="1" id="KW-0732">Signal</keyword>
<protein>
    <submittedName>
        <fullName evidence="2">GLPGLI family protein</fullName>
    </submittedName>
</protein>
<keyword evidence="3" id="KW-1185">Reference proteome</keyword>
<name>A0ABU9HX18_9FLAO</name>
<dbReference type="EMBL" id="JBBYHR010000005">
    <property type="protein sequence ID" value="MEL1244715.1"/>
    <property type="molecule type" value="Genomic_DNA"/>
</dbReference>
<proteinExistence type="predicted"/>
<evidence type="ECO:0000256" key="1">
    <source>
        <dbReference type="SAM" id="SignalP"/>
    </source>
</evidence>
<dbReference type="NCBIfam" id="TIGR01200">
    <property type="entry name" value="GLPGLI"/>
    <property type="match status" value="1"/>
</dbReference>
<dbReference type="RefSeq" id="WP_341697031.1">
    <property type="nucleotide sequence ID" value="NZ_JBBYHR010000005.1"/>
</dbReference>
<dbReference type="Proteomes" id="UP001464555">
    <property type="component" value="Unassembled WGS sequence"/>
</dbReference>
<organism evidence="2 3">
    <name type="scientific">Flavobacterium arundinis</name>
    <dbReference type="NCBI Taxonomy" id="3139143"/>
    <lineage>
        <taxon>Bacteria</taxon>
        <taxon>Pseudomonadati</taxon>
        <taxon>Bacteroidota</taxon>
        <taxon>Flavobacteriia</taxon>
        <taxon>Flavobacteriales</taxon>
        <taxon>Flavobacteriaceae</taxon>
        <taxon>Flavobacterium</taxon>
    </lineage>
</organism>
<evidence type="ECO:0000313" key="3">
    <source>
        <dbReference type="Proteomes" id="UP001464555"/>
    </source>
</evidence>
<dbReference type="InterPro" id="IPR005901">
    <property type="entry name" value="GLPGLI"/>
</dbReference>
<feature type="chain" id="PRO_5045334232" evidence="1">
    <location>
        <begin position="19"/>
        <end position="259"/>
    </location>
</feature>